<dbReference type="Pfam" id="PF07729">
    <property type="entry name" value="FCD"/>
    <property type="match status" value="1"/>
</dbReference>
<organism evidence="6 7">
    <name type="scientific">Herbaspirillum frisingense</name>
    <dbReference type="NCBI Taxonomy" id="92645"/>
    <lineage>
        <taxon>Bacteria</taxon>
        <taxon>Pseudomonadati</taxon>
        <taxon>Pseudomonadota</taxon>
        <taxon>Betaproteobacteria</taxon>
        <taxon>Burkholderiales</taxon>
        <taxon>Oxalobacteraceae</taxon>
        <taxon>Herbaspirillum</taxon>
    </lineage>
</organism>
<dbReference type="InterPro" id="IPR036388">
    <property type="entry name" value="WH-like_DNA-bd_sf"/>
</dbReference>
<dbReference type="SUPFAM" id="SSF48008">
    <property type="entry name" value="GntR ligand-binding domain-like"/>
    <property type="match status" value="1"/>
</dbReference>
<evidence type="ECO:0000256" key="2">
    <source>
        <dbReference type="ARBA" id="ARBA00023125"/>
    </source>
</evidence>
<name>A0A7V8JTV5_9BURK</name>
<evidence type="ECO:0000256" key="4">
    <source>
        <dbReference type="SAM" id="MobiDB-lite"/>
    </source>
</evidence>
<dbReference type="EMBL" id="WNDX01000065">
    <property type="protein sequence ID" value="KAF1043149.1"/>
    <property type="molecule type" value="Genomic_DNA"/>
</dbReference>
<keyword evidence="2" id="KW-0238">DNA-binding</keyword>
<dbReference type="PANTHER" id="PTHR43537">
    <property type="entry name" value="TRANSCRIPTIONAL REGULATOR, GNTR FAMILY"/>
    <property type="match status" value="1"/>
</dbReference>
<gene>
    <name evidence="6" type="primary">rspR_3</name>
    <name evidence="6" type="ORF">GAK35_02327</name>
</gene>
<evidence type="ECO:0000259" key="5">
    <source>
        <dbReference type="PROSITE" id="PS50949"/>
    </source>
</evidence>
<dbReference type="Proteomes" id="UP000462435">
    <property type="component" value="Unassembled WGS sequence"/>
</dbReference>
<reference evidence="7" key="1">
    <citation type="journal article" date="2020" name="MBio">
        <title>Horizontal gene transfer to a defensive symbiont with a reduced genome amongst a multipartite beetle microbiome.</title>
        <authorList>
            <person name="Waterworth S.C."/>
            <person name="Florez L.V."/>
            <person name="Rees E.R."/>
            <person name="Hertweck C."/>
            <person name="Kaltenpoth M."/>
            <person name="Kwan J.C."/>
        </authorList>
    </citation>
    <scope>NUCLEOTIDE SEQUENCE [LARGE SCALE GENOMIC DNA]</scope>
</reference>
<dbReference type="Gene3D" id="1.10.10.10">
    <property type="entry name" value="Winged helix-like DNA-binding domain superfamily/Winged helix DNA-binding domain"/>
    <property type="match status" value="1"/>
</dbReference>
<sequence length="261" mass="29214">MAPQTGFFIESMSMNKASKTGRAPAATQGRAAAARDRETSGAVEERMYQDIYDAIMEHRLPPRTKLTEQTLCQIYDTARHTVRKVLSRLASEGMVDLEANRGAFIASPSHAEVRDMFELRNILEHAVLDKVGREAGTRQIAGLRRMVEEERESYLSGDRPRWIRLSAQFHLALAELTGNVLLVETLRKLVSRTTLMIAKTEAPGHNACSFDEHETVLQALESGDVEAAQEHMAHHLHLCEDRVRPDADDQFDLRAVLGKGL</sequence>
<dbReference type="Pfam" id="PF00392">
    <property type="entry name" value="GntR"/>
    <property type="match status" value="1"/>
</dbReference>
<feature type="compositionally biased region" description="Low complexity" evidence="4">
    <location>
        <begin position="22"/>
        <end position="32"/>
    </location>
</feature>
<dbReference type="GO" id="GO:0003677">
    <property type="term" value="F:DNA binding"/>
    <property type="evidence" value="ECO:0007669"/>
    <property type="project" value="UniProtKB-KW"/>
</dbReference>
<evidence type="ECO:0000256" key="1">
    <source>
        <dbReference type="ARBA" id="ARBA00023015"/>
    </source>
</evidence>
<comment type="caution">
    <text evidence="6">The sequence shown here is derived from an EMBL/GenBank/DDBJ whole genome shotgun (WGS) entry which is preliminary data.</text>
</comment>
<dbReference type="SMART" id="SM00345">
    <property type="entry name" value="HTH_GNTR"/>
    <property type="match status" value="1"/>
</dbReference>
<dbReference type="InterPro" id="IPR011711">
    <property type="entry name" value="GntR_C"/>
</dbReference>
<feature type="region of interest" description="Disordered" evidence="4">
    <location>
        <begin position="18"/>
        <end position="40"/>
    </location>
</feature>
<dbReference type="InterPro" id="IPR036390">
    <property type="entry name" value="WH_DNA-bd_sf"/>
</dbReference>
<accession>A0A7V8JTV5</accession>
<keyword evidence="3" id="KW-0804">Transcription</keyword>
<dbReference type="SMART" id="SM00895">
    <property type="entry name" value="FCD"/>
    <property type="match status" value="1"/>
</dbReference>
<dbReference type="PANTHER" id="PTHR43537:SF53">
    <property type="entry name" value="HTH-TYPE TRANSCRIPTIONAL REPRESSOR NANR"/>
    <property type="match status" value="1"/>
</dbReference>
<proteinExistence type="predicted"/>
<keyword evidence="1" id="KW-0805">Transcription regulation</keyword>
<evidence type="ECO:0000256" key="3">
    <source>
        <dbReference type="ARBA" id="ARBA00023163"/>
    </source>
</evidence>
<protein>
    <submittedName>
        <fullName evidence="6">HTH-type transcriptional repressor RspR</fullName>
    </submittedName>
</protein>
<dbReference type="SUPFAM" id="SSF46785">
    <property type="entry name" value="Winged helix' DNA-binding domain"/>
    <property type="match status" value="1"/>
</dbReference>
<dbReference type="PROSITE" id="PS50949">
    <property type="entry name" value="HTH_GNTR"/>
    <property type="match status" value="1"/>
</dbReference>
<dbReference type="AlphaFoldDB" id="A0A7V8JTV5"/>
<dbReference type="InterPro" id="IPR000524">
    <property type="entry name" value="Tscrpt_reg_HTH_GntR"/>
</dbReference>
<dbReference type="Gene3D" id="1.20.120.530">
    <property type="entry name" value="GntR ligand-binding domain-like"/>
    <property type="match status" value="1"/>
</dbReference>
<dbReference type="GO" id="GO:0003700">
    <property type="term" value="F:DNA-binding transcription factor activity"/>
    <property type="evidence" value="ECO:0007669"/>
    <property type="project" value="InterPro"/>
</dbReference>
<dbReference type="InterPro" id="IPR008920">
    <property type="entry name" value="TF_FadR/GntR_C"/>
</dbReference>
<evidence type="ECO:0000313" key="7">
    <source>
        <dbReference type="Proteomes" id="UP000462435"/>
    </source>
</evidence>
<evidence type="ECO:0000313" key="6">
    <source>
        <dbReference type="EMBL" id="KAF1043149.1"/>
    </source>
</evidence>
<feature type="domain" description="HTH gntR-type" evidence="5">
    <location>
        <begin position="41"/>
        <end position="108"/>
    </location>
</feature>
<dbReference type="CDD" id="cd07377">
    <property type="entry name" value="WHTH_GntR"/>
    <property type="match status" value="1"/>
</dbReference>